<dbReference type="SMART" id="SM00822">
    <property type="entry name" value="PKS_KR"/>
    <property type="match status" value="1"/>
</dbReference>
<dbReference type="Gene3D" id="3.40.50.720">
    <property type="entry name" value="NAD(P)-binding Rossmann-like Domain"/>
    <property type="match status" value="1"/>
</dbReference>
<protein>
    <submittedName>
        <fullName evidence="4">SDR family oxidoreductase</fullName>
    </submittedName>
</protein>
<accession>A0ABY7AKN3</accession>
<dbReference type="PRINTS" id="PR00081">
    <property type="entry name" value="GDHRDH"/>
</dbReference>
<sequence>MNYQVEQNSLHQQVALVTGGGTGIGFAIAQALVKAGAQVCITGRRQNMLEEAVAKLGNTATFYAGDITNATDRNKMVAHTRTTFDADITLLVNNAGQNIKAPALDVTQDSFDDVLNTHVKAGFALSQLVAPNMIANGQGCILFMASMASFMGVPNIIAYTTAKTAVLGLTRGLAAEWSSLGIRVNAIAPGWIHTPMTDQAFANDTQRKDKVLSRTPMNKMGEPTDIANMAVFLASSNAKFITGQCFTVDGGAAIGF</sequence>
<dbReference type="PRINTS" id="PR00080">
    <property type="entry name" value="SDRFAMILY"/>
</dbReference>
<evidence type="ECO:0000256" key="2">
    <source>
        <dbReference type="ARBA" id="ARBA00023002"/>
    </source>
</evidence>
<dbReference type="PANTHER" id="PTHR42760:SF115">
    <property type="entry name" value="3-OXOACYL-[ACYL-CARRIER-PROTEIN] REDUCTASE FABG"/>
    <property type="match status" value="1"/>
</dbReference>
<feature type="domain" description="Ketoreductase" evidence="3">
    <location>
        <begin position="13"/>
        <end position="194"/>
    </location>
</feature>
<dbReference type="CDD" id="cd05233">
    <property type="entry name" value="SDR_c"/>
    <property type="match status" value="1"/>
</dbReference>
<name>A0ABY7AKN3_9ALTE</name>
<comment type="similarity">
    <text evidence="1">Belongs to the short-chain dehydrogenases/reductases (SDR) family.</text>
</comment>
<evidence type="ECO:0000256" key="1">
    <source>
        <dbReference type="ARBA" id="ARBA00006484"/>
    </source>
</evidence>
<dbReference type="RefSeq" id="WP_268074413.1">
    <property type="nucleotide sequence ID" value="NZ_CP109965.1"/>
</dbReference>
<evidence type="ECO:0000259" key="3">
    <source>
        <dbReference type="SMART" id="SM00822"/>
    </source>
</evidence>
<dbReference type="Pfam" id="PF13561">
    <property type="entry name" value="adh_short_C2"/>
    <property type="match status" value="1"/>
</dbReference>
<dbReference type="InterPro" id="IPR020904">
    <property type="entry name" value="Sc_DH/Rdtase_CS"/>
</dbReference>
<dbReference type="EMBL" id="CP109965">
    <property type="protein sequence ID" value="WAJ70113.1"/>
    <property type="molecule type" value="Genomic_DNA"/>
</dbReference>
<dbReference type="InterPro" id="IPR036291">
    <property type="entry name" value="NAD(P)-bd_dom_sf"/>
</dbReference>
<dbReference type="PANTHER" id="PTHR42760">
    <property type="entry name" value="SHORT-CHAIN DEHYDROGENASES/REDUCTASES FAMILY MEMBER"/>
    <property type="match status" value="1"/>
</dbReference>
<gene>
    <name evidence="4" type="ORF">OLW01_13370</name>
</gene>
<dbReference type="PROSITE" id="PS00061">
    <property type="entry name" value="ADH_SHORT"/>
    <property type="match status" value="1"/>
</dbReference>
<organism evidence="4 5">
    <name type="scientific">Catenovulum adriaticum</name>
    <dbReference type="NCBI Taxonomy" id="2984846"/>
    <lineage>
        <taxon>Bacteria</taxon>
        <taxon>Pseudomonadati</taxon>
        <taxon>Pseudomonadota</taxon>
        <taxon>Gammaproteobacteria</taxon>
        <taxon>Alteromonadales</taxon>
        <taxon>Alteromonadaceae</taxon>
        <taxon>Catenovulum</taxon>
    </lineage>
</organism>
<reference evidence="4" key="1">
    <citation type="submission" date="2022-10" db="EMBL/GenBank/DDBJ databases">
        <title>Catenovulum adriacola sp. nov. isolated in the Harbour of Susak.</title>
        <authorList>
            <person name="Schoch T."/>
            <person name="Reich S.J."/>
            <person name="Stoeferle S."/>
            <person name="Flaiz M."/>
            <person name="Kazda M."/>
            <person name="Riedel C.U."/>
            <person name="Duerre P."/>
        </authorList>
    </citation>
    <scope>NUCLEOTIDE SEQUENCE</scope>
    <source>
        <strain evidence="4">TS8</strain>
    </source>
</reference>
<evidence type="ECO:0000313" key="5">
    <source>
        <dbReference type="Proteomes" id="UP001163726"/>
    </source>
</evidence>
<dbReference type="NCBIfam" id="NF005559">
    <property type="entry name" value="PRK07231.1"/>
    <property type="match status" value="1"/>
</dbReference>
<proteinExistence type="inferred from homology"/>
<keyword evidence="5" id="KW-1185">Reference proteome</keyword>
<dbReference type="InterPro" id="IPR002347">
    <property type="entry name" value="SDR_fam"/>
</dbReference>
<dbReference type="Proteomes" id="UP001163726">
    <property type="component" value="Chromosome"/>
</dbReference>
<keyword evidence="2" id="KW-0560">Oxidoreductase</keyword>
<dbReference type="SUPFAM" id="SSF51735">
    <property type="entry name" value="NAD(P)-binding Rossmann-fold domains"/>
    <property type="match status" value="1"/>
</dbReference>
<evidence type="ECO:0000313" key="4">
    <source>
        <dbReference type="EMBL" id="WAJ70113.1"/>
    </source>
</evidence>
<dbReference type="InterPro" id="IPR057326">
    <property type="entry name" value="KR_dom"/>
</dbReference>